<organism evidence="2 3">
    <name type="scientific">Streptomyces nitrosporeus</name>
    <dbReference type="NCBI Taxonomy" id="28894"/>
    <lineage>
        <taxon>Bacteria</taxon>
        <taxon>Bacillati</taxon>
        <taxon>Actinomycetota</taxon>
        <taxon>Actinomycetes</taxon>
        <taxon>Kitasatosporales</taxon>
        <taxon>Streptomycetaceae</taxon>
        <taxon>Streptomyces</taxon>
    </lineage>
</organism>
<dbReference type="AlphaFoldDB" id="A0A5J6FPB0"/>
<feature type="chain" id="PRO_5023810951" description="DUF3558 domain-containing protein" evidence="1">
    <location>
        <begin position="23"/>
        <end position="215"/>
    </location>
</feature>
<evidence type="ECO:0008006" key="4">
    <source>
        <dbReference type="Google" id="ProtNLM"/>
    </source>
</evidence>
<sequence>MRRALTAVGAVLLLGAGSVACAADEEEHPQFVGADEVCGGLFAGATAEMLEKVTGDKVFAWESGEGMEKVVSALKEGYESGRSWARGADLCEPQPKGGGVKEEANVSFSMYAPQDVEDEGLPAGAELYTMGVQSSVRKGGASLYFECTSPRLEGSDRTPLRVYGGFGRGESDAPDNREYRNMNMQILHAVTLKLVKELDCENNAGLPKSPVLTPK</sequence>
<dbReference type="Proteomes" id="UP000326178">
    <property type="component" value="Chromosome"/>
</dbReference>
<evidence type="ECO:0000256" key="1">
    <source>
        <dbReference type="SAM" id="SignalP"/>
    </source>
</evidence>
<accession>A0A5J6FPB0</accession>
<gene>
    <name evidence="2" type="ORF">CP967_21580</name>
</gene>
<keyword evidence="1" id="KW-0732">Signal</keyword>
<proteinExistence type="predicted"/>
<name>A0A5J6FPB0_9ACTN</name>
<feature type="signal peptide" evidence="1">
    <location>
        <begin position="1"/>
        <end position="22"/>
    </location>
</feature>
<protein>
    <recommendedName>
        <fullName evidence="4">DUF3558 domain-containing protein</fullName>
    </recommendedName>
</protein>
<dbReference type="OrthoDB" id="4219324at2"/>
<keyword evidence="3" id="KW-1185">Reference proteome</keyword>
<evidence type="ECO:0000313" key="3">
    <source>
        <dbReference type="Proteomes" id="UP000326178"/>
    </source>
</evidence>
<dbReference type="EMBL" id="CP023702">
    <property type="protein sequence ID" value="QEU76680.1"/>
    <property type="molecule type" value="Genomic_DNA"/>
</dbReference>
<reference evidence="2 3" key="1">
    <citation type="submission" date="2017-09" db="EMBL/GenBank/DDBJ databases">
        <authorList>
            <person name="Lee N."/>
            <person name="Cho B.-K."/>
        </authorList>
    </citation>
    <scope>NUCLEOTIDE SEQUENCE [LARGE SCALE GENOMIC DNA]</scope>
    <source>
        <strain evidence="2 3">ATCC 12769</strain>
    </source>
</reference>
<dbReference type="PROSITE" id="PS51257">
    <property type="entry name" value="PROKAR_LIPOPROTEIN"/>
    <property type="match status" value="1"/>
</dbReference>
<evidence type="ECO:0000313" key="2">
    <source>
        <dbReference type="EMBL" id="QEU76680.1"/>
    </source>
</evidence>
<dbReference type="KEGG" id="snk:CP967_21580"/>